<dbReference type="EMBL" id="LAZR01000095">
    <property type="protein sequence ID" value="KKN92385.1"/>
    <property type="molecule type" value="Genomic_DNA"/>
</dbReference>
<dbReference type="Gene3D" id="2.60.40.10">
    <property type="entry name" value="Immunoglobulins"/>
    <property type="match status" value="1"/>
</dbReference>
<dbReference type="InterPro" id="IPR003961">
    <property type="entry name" value="FN3_dom"/>
</dbReference>
<dbReference type="SUPFAM" id="SSF49265">
    <property type="entry name" value="Fibronectin type III"/>
    <property type="match status" value="1"/>
</dbReference>
<organism evidence="2">
    <name type="scientific">marine sediment metagenome</name>
    <dbReference type="NCBI Taxonomy" id="412755"/>
    <lineage>
        <taxon>unclassified sequences</taxon>
        <taxon>metagenomes</taxon>
        <taxon>ecological metagenomes</taxon>
    </lineage>
</organism>
<protein>
    <recommendedName>
        <fullName evidence="1">Fibronectin type-III domain-containing protein</fullName>
    </recommendedName>
</protein>
<feature type="domain" description="Fibronectin type-III" evidence="1">
    <location>
        <begin position="57"/>
        <end position="151"/>
    </location>
</feature>
<dbReference type="CDD" id="cd00063">
    <property type="entry name" value="FN3"/>
    <property type="match status" value="1"/>
</dbReference>
<sequence length="348" mass="39444">MGRVQSLATQTEVRLRKWPAGRVSQLKLFLGHLEQAVGISLAAQVQQSPKRTFSEFVPKIVSQDITTAVSFKEIRVSFETPKGIKNLLFYEYQLSATEGFFNFDQFQSPETTYIWPGLDEGTQYFLRIRIVTKNGEVGPWSDAEDVSTPFSQSYGLYDGSESTTRVSAKNNNPWTPIFDRDYTAIGGKAYYAIDFEVKVARDWSFSTAKENQGNVEWTDCEFRWMENVGATGETSDYVQKGRQFFATAYATNSNFGISGFYAFSVGVEEFYSPLVSPGAWECPRRGTFVQKFSTMQGGDYGLRLEGRVMSSPNRANAFYPIDFRTKFQYESDAIVKVKNFNIFESLVT</sequence>
<proteinExistence type="predicted"/>
<dbReference type="PROSITE" id="PS50853">
    <property type="entry name" value="FN3"/>
    <property type="match status" value="1"/>
</dbReference>
<gene>
    <name evidence="2" type="ORF">LCGC14_0208760</name>
</gene>
<comment type="caution">
    <text evidence="2">The sequence shown here is derived from an EMBL/GenBank/DDBJ whole genome shotgun (WGS) entry which is preliminary data.</text>
</comment>
<evidence type="ECO:0000259" key="1">
    <source>
        <dbReference type="PROSITE" id="PS50853"/>
    </source>
</evidence>
<dbReference type="InterPro" id="IPR036116">
    <property type="entry name" value="FN3_sf"/>
</dbReference>
<accession>A0A0F9UGP1</accession>
<dbReference type="AlphaFoldDB" id="A0A0F9UGP1"/>
<name>A0A0F9UGP1_9ZZZZ</name>
<evidence type="ECO:0000313" key="2">
    <source>
        <dbReference type="EMBL" id="KKN92385.1"/>
    </source>
</evidence>
<reference evidence="2" key="1">
    <citation type="journal article" date="2015" name="Nature">
        <title>Complex archaea that bridge the gap between prokaryotes and eukaryotes.</title>
        <authorList>
            <person name="Spang A."/>
            <person name="Saw J.H."/>
            <person name="Jorgensen S.L."/>
            <person name="Zaremba-Niedzwiedzka K."/>
            <person name="Martijn J."/>
            <person name="Lind A.E."/>
            <person name="van Eijk R."/>
            <person name="Schleper C."/>
            <person name="Guy L."/>
            <person name="Ettema T.J."/>
        </authorList>
    </citation>
    <scope>NUCLEOTIDE SEQUENCE</scope>
</reference>
<dbReference type="InterPro" id="IPR013783">
    <property type="entry name" value="Ig-like_fold"/>
</dbReference>